<name>A0A9P0W1H8_9ASCO</name>
<dbReference type="InterPro" id="IPR006845">
    <property type="entry name" value="Pex_N"/>
</dbReference>
<gene>
    <name evidence="18" type="ORF">CLIB1423_44S00122</name>
</gene>
<dbReference type="PROSITE" id="PS00518">
    <property type="entry name" value="ZF_RING_1"/>
    <property type="match status" value="1"/>
</dbReference>
<keyword evidence="10" id="KW-0862">Zinc</keyword>
<comment type="similarity">
    <text evidence="3">Belongs to the pex2/pex10/pex12 family.</text>
</comment>
<keyword evidence="4" id="KW-0813">Transport</keyword>
<evidence type="ECO:0000256" key="3">
    <source>
        <dbReference type="ARBA" id="ARBA00008704"/>
    </source>
</evidence>
<keyword evidence="5" id="KW-0808">Transferase</keyword>
<keyword evidence="8 15" id="KW-0863">Zinc-finger</keyword>
<evidence type="ECO:0000256" key="13">
    <source>
        <dbReference type="ARBA" id="ARBA00023136"/>
    </source>
</evidence>
<keyword evidence="11" id="KW-0653">Protein transport</keyword>
<comment type="caution">
    <text evidence="18">The sequence shown here is derived from an EMBL/GenBank/DDBJ whole genome shotgun (WGS) entry which is preliminary data.</text>
</comment>
<feature type="compositionally biased region" description="Acidic residues" evidence="16">
    <location>
        <begin position="414"/>
        <end position="445"/>
    </location>
</feature>
<dbReference type="Pfam" id="PF04757">
    <property type="entry name" value="Pex2_Pex12"/>
    <property type="match status" value="1"/>
</dbReference>
<dbReference type="GO" id="GO:0016567">
    <property type="term" value="P:protein ubiquitination"/>
    <property type="evidence" value="ECO:0007669"/>
    <property type="project" value="UniProtKB-ARBA"/>
</dbReference>
<dbReference type="SMART" id="SM00184">
    <property type="entry name" value="RING"/>
    <property type="match status" value="1"/>
</dbReference>
<evidence type="ECO:0000256" key="9">
    <source>
        <dbReference type="ARBA" id="ARBA00022786"/>
    </source>
</evidence>
<dbReference type="InterPro" id="IPR025654">
    <property type="entry name" value="PEX2/10"/>
</dbReference>
<keyword evidence="9" id="KW-0833">Ubl conjugation pathway</keyword>
<keyword evidence="7" id="KW-0479">Metal-binding</keyword>
<dbReference type="OrthoDB" id="1701437at2759"/>
<dbReference type="PANTHER" id="PTHR23350">
    <property type="entry name" value="PEROXISOME ASSEMBLY PROTEIN 10"/>
    <property type="match status" value="1"/>
</dbReference>
<organism evidence="18 19">
    <name type="scientific">[Candida] railenensis</name>
    <dbReference type="NCBI Taxonomy" id="45579"/>
    <lineage>
        <taxon>Eukaryota</taxon>
        <taxon>Fungi</taxon>
        <taxon>Dikarya</taxon>
        <taxon>Ascomycota</taxon>
        <taxon>Saccharomycotina</taxon>
        <taxon>Pichiomycetes</taxon>
        <taxon>Debaryomycetaceae</taxon>
        <taxon>Kurtzmaniella</taxon>
    </lineage>
</organism>
<dbReference type="Proteomes" id="UP000837801">
    <property type="component" value="Unassembled WGS sequence"/>
</dbReference>
<sequence>MWGKQLSKSTEAALPSVLYDDFSLRMVRISYPSPRVSQLDAHILDSELSSLLKQQLVSIFQLHTTSWWTYNQHPEFWTLLLNLLVFRLTVWKNGSSYGLSLQNLKLANFKNGKLIGYNKRSLLCAILVGEYIFQKFESYLYSKDEAEISATRSKGILQRALNFLVKNRDKLLTKINETLKIVNLLNFILFLVNGKFPTVVHRLLGISLTPVVTDLLKFNGDNVNFEFQNRQLVWNVMTEFLVFILPLLKLKSMRRRFNRLVSGGKKELNYGNESKITPYTNLPISQCAICIENSVKERSRPSTATDGLFPITNPYITNCGHIYCYVCISTRFNAMEISDGENDICLRCSKKLESFREFDDIDKTAIIVDYVEEEPAKANFSEKDSLQKVPESEYEDSDDQGDDDNDEEKIVSEIEYDSEENDIHDDEENSFSEGEEFDEDEAFEL</sequence>
<dbReference type="PROSITE" id="PS50089">
    <property type="entry name" value="ZF_RING_2"/>
    <property type="match status" value="1"/>
</dbReference>
<dbReference type="PANTHER" id="PTHR23350:SF4">
    <property type="entry name" value="PEROXISOME BIOGENESIS FACTOR 2"/>
    <property type="match status" value="1"/>
</dbReference>
<evidence type="ECO:0000256" key="5">
    <source>
        <dbReference type="ARBA" id="ARBA00022679"/>
    </source>
</evidence>
<keyword evidence="19" id="KW-1185">Reference proteome</keyword>
<dbReference type="AlphaFoldDB" id="A0A9P0W1H8"/>
<dbReference type="GO" id="GO:0005778">
    <property type="term" value="C:peroxisomal membrane"/>
    <property type="evidence" value="ECO:0007669"/>
    <property type="project" value="UniProtKB-SubCell"/>
</dbReference>
<dbReference type="InterPro" id="IPR013083">
    <property type="entry name" value="Znf_RING/FYVE/PHD"/>
</dbReference>
<evidence type="ECO:0000259" key="17">
    <source>
        <dbReference type="PROSITE" id="PS50089"/>
    </source>
</evidence>
<evidence type="ECO:0000256" key="14">
    <source>
        <dbReference type="ARBA" id="ARBA00023140"/>
    </source>
</evidence>
<evidence type="ECO:0000256" key="16">
    <source>
        <dbReference type="SAM" id="MobiDB-lite"/>
    </source>
</evidence>
<evidence type="ECO:0000256" key="8">
    <source>
        <dbReference type="ARBA" id="ARBA00022771"/>
    </source>
</evidence>
<keyword evidence="12" id="KW-1133">Transmembrane helix</keyword>
<comment type="subcellular location">
    <subcellularLocation>
        <location evidence="1">Peroxisome membrane</location>
        <topology evidence="1">Multi-pass membrane protein</topology>
    </subcellularLocation>
</comment>
<feature type="domain" description="RING-type" evidence="17">
    <location>
        <begin position="287"/>
        <end position="349"/>
    </location>
</feature>
<accession>A0A9P0W1H8</accession>
<dbReference type="InterPro" id="IPR017907">
    <property type="entry name" value="Znf_RING_CS"/>
</dbReference>
<keyword evidence="6" id="KW-0812">Transmembrane</keyword>
<keyword evidence="13" id="KW-0472">Membrane</keyword>
<evidence type="ECO:0000256" key="7">
    <source>
        <dbReference type="ARBA" id="ARBA00022723"/>
    </source>
</evidence>
<feature type="compositionally biased region" description="Acidic residues" evidence="16">
    <location>
        <begin position="392"/>
        <end position="407"/>
    </location>
</feature>
<dbReference type="InterPro" id="IPR001841">
    <property type="entry name" value="Znf_RING"/>
</dbReference>
<keyword evidence="14" id="KW-0576">Peroxisome</keyword>
<evidence type="ECO:0000256" key="10">
    <source>
        <dbReference type="ARBA" id="ARBA00022833"/>
    </source>
</evidence>
<dbReference type="GO" id="GO:0016562">
    <property type="term" value="P:protein import into peroxisome matrix, receptor recycling"/>
    <property type="evidence" value="ECO:0007669"/>
    <property type="project" value="UniProtKB-ARBA"/>
</dbReference>
<evidence type="ECO:0000256" key="1">
    <source>
        <dbReference type="ARBA" id="ARBA00004585"/>
    </source>
</evidence>
<feature type="region of interest" description="Disordered" evidence="16">
    <location>
        <begin position="379"/>
        <end position="445"/>
    </location>
</feature>
<dbReference type="SUPFAM" id="SSF57850">
    <property type="entry name" value="RING/U-box"/>
    <property type="match status" value="1"/>
</dbReference>
<dbReference type="GO" id="GO:0008270">
    <property type="term" value="F:zinc ion binding"/>
    <property type="evidence" value="ECO:0007669"/>
    <property type="project" value="UniProtKB-KW"/>
</dbReference>
<evidence type="ECO:0000313" key="19">
    <source>
        <dbReference type="Proteomes" id="UP000837801"/>
    </source>
</evidence>
<dbReference type="EMBL" id="CAKXYY010000044">
    <property type="protein sequence ID" value="CAH2356033.1"/>
    <property type="molecule type" value="Genomic_DNA"/>
</dbReference>
<reference evidence="18" key="1">
    <citation type="submission" date="2022-03" db="EMBL/GenBank/DDBJ databases">
        <authorList>
            <person name="Legras J.-L."/>
            <person name="Devillers H."/>
            <person name="Grondin C."/>
        </authorList>
    </citation>
    <scope>NUCLEOTIDE SEQUENCE</scope>
    <source>
        <strain evidence="18">CLIB 1423</strain>
    </source>
</reference>
<dbReference type="GO" id="GO:0016740">
    <property type="term" value="F:transferase activity"/>
    <property type="evidence" value="ECO:0007669"/>
    <property type="project" value="UniProtKB-KW"/>
</dbReference>
<protein>
    <recommendedName>
        <fullName evidence="17">RING-type domain-containing protein</fullName>
    </recommendedName>
</protein>
<comment type="pathway">
    <text evidence="2">Protein modification; protein ubiquitination.</text>
</comment>
<evidence type="ECO:0000256" key="6">
    <source>
        <dbReference type="ARBA" id="ARBA00022692"/>
    </source>
</evidence>
<evidence type="ECO:0000313" key="18">
    <source>
        <dbReference type="EMBL" id="CAH2356033.1"/>
    </source>
</evidence>
<evidence type="ECO:0000256" key="12">
    <source>
        <dbReference type="ARBA" id="ARBA00022989"/>
    </source>
</evidence>
<evidence type="ECO:0000256" key="15">
    <source>
        <dbReference type="PROSITE-ProRule" id="PRU00175"/>
    </source>
</evidence>
<evidence type="ECO:0000256" key="4">
    <source>
        <dbReference type="ARBA" id="ARBA00022448"/>
    </source>
</evidence>
<evidence type="ECO:0000256" key="11">
    <source>
        <dbReference type="ARBA" id="ARBA00022927"/>
    </source>
</evidence>
<evidence type="ECO:0000256" key="2">
    <source>
        <dbReference type="ARBA" id="ARBA00004906"/>
    </source>
</evidence>
<proteinExistence type="inferred from homology"/>
<dbReference type="Gene3D" id="3.30.40.10">
    <property type="entry name" value="Zinc/RING finger domain, C3HC4 (zinc finger)"/>
    <property type="match status" value="1"/>
</dbReference>